<name>C1E691_MICCC</name>
<keyword evidence="7" id="KW-1185">Reference proteome</keyword>
<accession>C1E691</accession>
<dbReference type="GO" id="GO:0005930">
    <property type="term" value="C:axoneme"/>
    <property type="evidence" value="ECO:0007669"/>
    <property type="project" value="UniProtKB-SubCell"/>
</dbReference>
<evidence type="ECO:0000256" key="3">
    <source>
        <dbReference type="ARBA" id="ARBA00022737"/>
    </source>
</evidence>
<dbReference type="AlphaFoldDB" id="C1E691"/>
<dbReference type="InterPro" id="IPR032675">
    <property type="entry name" value="LRR_dom_sf"/>
</dbReference>
<dbReference type="EMBL" id="CP001326">
    <property type="protein sequence ID" value="ACO63386.1"/>
    <property type="molecule type" value="Genomic_DNA"/>
</dbReference>
<feature type="compositionally biased region" description="Polar residues" evidence="4">
    <location>
        <begin position="135"/>
        <end position="144"/>
    </location>
</feature>
<dbReference type="Gene3D" id="3.80.10.10">
    <property type="entry name" value="Ribonuclease Inhibitor"/>
    <property type="match status" value="1"/>
</dbReference>
<dbReference type="STRING" id="296587.C1E691"/>
<organism evidence="6 7">
    <name type="scientific">Micromonas commoda (strain RCC299 / NOUM17 / CCMP2709)</name>
    <name type="common">Picoplanktonic green alga</name>
    <dbReference type="NCBI Taxonomy" id="296587"/>
    <lineage>
        <taxon>Eukaryota</taxon>
        <taxon>Viridiplantae</taxon>
        <taxon>Chlorophyta</taxon>
        <taxon>Mamiellophyceae</taxon>
        <taxon>Mamiellales</taxon>
        <taxon>Mamiellaceae</taxon>
        <taxon>Micromonas</taxon>
    </lineage>
</organism>
<feature type="transmembrane region" description="Helical" evidence="5">
    <location>
        <begin position="31"/>
        <end position="54"/>
    </location>
</feature>
<dbReference type="SUPFAM" id="SSF52075">
    <property type="entry name" value="Outer arm dynein light chain 1"/>
    <property type="match status" value="1"/>
</dbReference>
<proteinExistence type="predicted"/>
<keyword evidence="3" id="KW-0677">Repeat</keyword>
<evidence type="ECO:0000256" key="5">
    <source>
        <dbReference type="SAM" id="Phobius"/>
    </source>
</evidence>
<evidence type="ECO:0000256" key="4">
    <source>
        <dbReference type="SAM" id="MobiDB-lite"/>
    </source>
</evidence>
<comment type="subcellular location">
    <subcellularLocation>
        <location evidence="1">Cytoplasm</location>
        <location evidence="1">Cytoskeleton</location>
        <location evidence="1">Cilium axoneme</location>
    </subcellularLocation>
</comment>
<keyword evidence="2" id="KW-0433">Leucine-rich repeat</keyword>
<reference evidence="6 7" key="1">
    <citation type="journal article" date="2009" name="Science">
        <title>Green evolution and dynamic adaptations revealed by genomes of the marine picoeukaryotes Micromonas.</title>
        <authorList>
            <person name="Worden A.Z."/>
            <person name="Lee J.H."/>
            <person name="Mock T."/>
            <person name="Rouze P."/>
            <person name="Simmons M.P."/>
            <person name="Aerts A.L."/>
            <person name="Allen A.E."/>
            <person name="Cuvelier M.L."/>
            <person name="Derelle E."/>
            <person name="Everett M.V."/>
            <person name="Foulon E."/>
            <person name="Grimwood J."/>
            <person name="Gundlach H."/>
            <person name="Henrissat B."/>
            <person name="Napoli C."/>
            <person name="McDonald S.M."/>
            <person name="Parker M.S."/>
            <person name="Rombauts S."/>
            <person name="Salamov A."/>
            <person name="Von Dassow P."/>
            <person name="Badger J.H."/>
            <person name="Coutinho P.M."/>
            <person name="Demir E."/>
            <person name="Dubchak I."/>
            <person name="Gentemann C."/>
            <person name="Eikrem W."/>
            <person name="Gready J.E."/>
            <person name="John U."/>
            <person name="Lanier W."/>
            <person name="Lindquist E.A."/>
            <person name="Lucas S."/>
            <person name="Mayer K.F."/>
            <person name="Moreau H."/>
            <person name="Not F."/>
            <person name="Otillar R."/>
            <person name="Panaud O."/>
            <person name="Pangilinan J."/>
            <person name="Paulsen I."/>
            <person name="Piegu B."/>
            <person name="Poliakov A."/>
            <person name="Robbens S."/>
            <person name="Schmutz J."/>
            <person name="Toulza E."/>
            <person name="Wyss T."/>
            <person name="Zelensky A."/>
            <person name="Zhou K."/>
            <person name="Armbrust E.V."/>
            <person name="Bhattacharya D."/>
            <person name="Goodenough U.W."/>
            <person name="Van de Peer Y."/>
            <person name="Grigoriev I.V."/>
        </authorList>
    </citation>
    <scope>NUCLEOTIDE SEQUENCE [LARGE SCALE GENOMIC DNA]</scope>
    <source>
        <strain evidence="7">RCC299 / NOUM17</strain>
    </source>
</reference>
<feature type="region of interest" description="Disordered" evidence="4">
    <location>
        <begin position="88"/>
        <end position="144"/>
    </location>
</feature>
<dbReference type="eggNOG" id="ENOG502S0UQ">
    <property type="taxonomic scope" value="Eukaryota"/>
</dbReference>
<dbReference type="GeneID" id="8243415"/>
<gene>
    <name evidence="6" type="ORF">MICPUN_58584</name>
</gene>
<dbReference type="Proteomes" id="UP000002009">
    <property type="component" value="Chromosome 5"/>
</dbReference>
<dbReference type="PANTHER" id="PTHR48051">
    <property type="match status" value="1"/>
</dbReference>
<dbReference type="KEGG" id="mis:MICPUN_58584"/>
<protein>
    <submittedName>
        <fullName evidence="6">Uncharacterized protein</fullName>
    </submittedName>
</protein>
<dbReference type="InterPro" id="IPR050216">
    <property type="entry name" value="LRR_domain-containing"/>
</dbReference>
<dbReference type="OrthoDB" id="1728874at2759"/>
<dbReference type="PANTHER" id="PTHR48051:SF1">
    <property type="entry name" value="RAS SUPPRESSOR PROTEIN 1"/>
    <property type="match status" value="1"/>
</dbReference>
<evidence type="ECO:0000313" key="7">
    <source>
        <dbReference type="Proteomes" id="UP000002009"/>
    </source>
</evidence>
<keyword evidence="5" id="KW-1133">Transmembrane helix</keyword>
<keyword evidence="5" id="KW-0472">Membrane</keyword>
<evidence type="ECO:0000313" key="6">
    <source>
        <dbReference type="EMBL" id="ACO63386.1"/>
    </source>
</evidence>
<keyword evidence="5" id="KW-0812">Transmembrane</keyword>
<dbReference type="PROSITE" id="PS51450">
    <property type="entry name" value="LRR"/>
    <property type="match status" value="1"/>
</dbReference>
<evidence type="ECO:0000256" key="2">
    <source>
        <dbReference type="ARBA" id="ARBA00022614"/>
    </source>
</evidence>
<dbReference type="InParanoid" id="C1E691"/>
<dbReference type="InterPro" id="IPR001611">
    <property type="entry name" value="Leu-rich_rpt"/>
</dbReference>
<feature type="transmembrane region" description="Helical" evidence="5">
    <location>
        <begin position="60"/>
        <end position="79"/>
    </location>
</feature>
<evidence type="ECO:0000256" key="1">
    <source>
        <dbReference type="ARBA" id="ARBA00004430"/>
    </source>
</evidence>
<sequence>MGGKPRLEFLRGWIGIAIVNARERPAVAMSFAVGAAAVLPAACAAVTIAFFIFVVFFAALSFPIGVTTAVWWVSTRVLVRHKTSDSEIKIAEPSAKPEAVPAADPPRDAVAPRELPVDVDDDPRALATPRPHDPLSTTMTTMSAEDLSTTLTSAGLSDGEQDDEANDPTACLTHRGLDLRDVPFNFLPNLASLRRVRVLDLGGNELSQLPGLELLAGTLQHLRLSRNWFAAVPPEVKELWALRELDMSRNFVRNTEDALPLAALAKLEHLRVLDFRYNRKLFKQETVDALRTMIPQAEVVKLTVSFPAPEGSFVGARPSDRDAATLRAQLEPWSTLALRRRLVEDFGEPPTDPETVQRPEVMARLLELYEEEGGALGRRVVRVSGTPVSVGACNALLKELREWSARRKKGAKGHQQERPSISAESYMIIRSPTDFEAKLGAGSRKARQAADKFAKYAKLWELAESALREVDPAFADSFTALAVTHGFRGSPHIDKQNIGPFYGLALGDFPAGSGGVCVECDARTVAVVDTREKLGKVDGRFPHWVAPYIEGAERYSLIYYQTMGEPTPITTAVFGADAQLAALDEE</sequence>
<dbReference type="RefSeq" id="XP_002502128.1">
    <property type="nucleotide sequence ID" value="XM_002502082.1"/>
</dbReference>